<sequence length="1008" mass="111858">MRKLYISIVQFALVALFLLVMPEQVSGQKKKATRIAVNLEVIDSNGMPVESARVASSRNRYTYEIDSNGKISLSVLPADVLKIMSDGYETQVVNASDFADGALKVILKKLPEHGSESDKLYTLPGDYIDGYRTVGSYSKVDGEELEVNPSTFLWDALGGRLNGLFAMDQSVVPGFSTWSGFVRSPNGGTPIIMIDGVERSLDYIEPETIESVQLLKDASLKSLFGGVQSNGIILIKTKRGKPYENGVRVNVQSGVAIPTRLPGYMNSREYTMMYNQALANVGKSPVYDPSKYDGSNPLLYPDVDYYGQFLNKFMTETRANAQLTGGNENTRYFVHLGYQTYGGLEAYTDYPNRDEIFTVRGNVDNTIFDFITLRVGINAAIESKKWPNTSTQNFMSSLADTRPNEYPITIPGEMAGSSAEYVLGGTATGRDNPLGLLTQNGYVQREYSYLQSDFVVDIDLDKWVKGLSIRPAVTFDFYNGFSNNKAGGFSVYEPVPDIDGGVTSFKNWGYDNPNTSQTRGDVEVERNWMVSATVKYDRVFHGKHELTALATGFVQRHTWNTTVHSLKRANVGIAANYMYDKKYVVDASLNYVGVPSFSSNNRFGLFPTIGAGWVISENDFMKEAEWVDYLKLRASYGVLGSTLYDDKGIVSNYYYRDEWSVGGTYSFPSFARIVAQTQTGNLDAGFQKSREFNAGIDFEFLDHSLYGSVGYFYNYLDGGLANETDATPGVSGKGGALYWSNCKAYMSQGAEAELYYTRTFGDFHMTVGGNLSYGYSDVVKEVDVPYPDELSALKKIVRNGDTKGYTVIGTFKDQADIDASPKQTFGNVYPGDLKYEDKNNDGVIDERDMSVVANIQPSMQYGISIRLKYKGFNLDLLGYGIAGFDRMLSNKYYQIYGDRKYSDVLFTGLPNGNPHPVVRADNSTNNFVDSNYWVVDGGYFKLRNAELGYTLPHKVTKKIGLNVIKVFVRGTNLFTISKIKDRDPENIDAGVGNFPLATTLTAGLSLSF</sequence>
<dbReference type="InterPro" id="IPR023996">
    <property type="entry name" value="TonB-dep_OMP_SusC/RagA"/>
</dbReference>
<comment type="caution">
    <text evidence="2">The sequence shown here is derived from an EMBL/GenBank/DDBJ whole genome shotgun (WGS) entry which is preliminary data.</text>
</comment>
<dbReference type="PROSITE" id="PS00018">
    <property type="entry name" value="EF_HAND_1"/>
    <property type="match status" value="1"/>
</dbReference>
<feature type="domain" description="TonB-dependent receptor plug" evidence="1">
    <location>
        <begin position="132"/>
        <end position="231"/>
    </location>
</feature>
<proteinExistence type="predicted"/>
<evidence type="ECO:0000313" key="2">
    <source>
        <dbReference type="EMBL" id="MBO8483313.1"/>
    </source>
</evidence>
<name>A0A940DR17_9BACT</name>
<dbReference type="Gene3D" id="2.170.130.10">
    <property type="entry name" value="TonB-dependent receptor, plug domain"/>
    <property type="match status" value="1"/>
</dbReference>
<accession>A0A940DR17</accession>
<evidence type="ECO:0000313" key="3">
    <source>
        <dbReference type="Proteomes" id="UP000725002"/>
    </source>
</evidence>
<evidence type="ECO:0000259" key="1">
    <source>
        <dbReference type="Pfam" id="PF07715"/>
    </source>
</evidence>
<dbReference type="Pfam" id="PF07715">
    <property type="entry name" value="Plug"/>
    <property type="match status" value="1"/>
</dbReference>
<dbReference type="SUPFAM" id="SSF56935">
    <property type="entry name" value="Porins"/>
    <property type="match status" value="1"/>
</dbReference>
<dbReference type="InterPro" id="IPR037066">
    <property type="entry name" value="Plug_dom_sf"/>
</dbReference>
<dbReference type="AlphaFoldDB" id="A0A940DR17"/>
<reference evidence="2" key="2">
    <citation type="journal article" date="2021" name="PeerJ">
        <title>Extensive microbial diversity within the chicken gut microbiome revealed by metagenomics and culture.</title>
        <authorList>
            <person name="Gilroy R."/>
            <person name="Ravi A."/>
            <person name="Getino M."/>
            <person name="Pursley I."/>
            <person name="Horton D.L."/>
            <person name="Alikhan N.F."/>
            <person name="Baker D."/>
            <person name="Gharbi K."/>
            <person name="Hall N."/>
            <person name="Watson M."/>
            <person name="Adriaenssens E.M."/>
            <person name="Foster-Nyarko E."/>
            <person name="Jarju S."/>
            <person name="Secka A."/>
            <person name="Antonio M."/>
            <person name="Oren A."/>
            <person name="Chaudhuri R.R."/>
            <person name="La Ragione R."/>
            <person name="Hildebrand F."/>
            <person name="Pallen M.J."/>
        </authorList>
    </citation>
    <scope>NUCLEOTIDE SEQUENCE</scope>
    <source>
        <strain evidence="2">G3-8215</strain>
    </source>
</reference>
<gene>
    <name evidence="2" type="ORF">IAB75_04290</name>
</gene>
<dbReference type="InterPro" id="IPR012910">
    <property type="entry name" value="Plug_dom"/>
</dbReference>
<protein>
    <submittedName>
        <fullName evidence="2">SusC/RagA family TonB-linked outer membrane protein</fullName>
    </submittedName>
</protein>
<organism evidence="2 3">
    <name type="scientific">Candidatus Cryptobacteroides avicola</name>
    <dbReference type="NCBI Taxonomy" id="2840757"/>
    <lineage>
        <taxon>Bacteria</taxon>
        <taxon>Pseudomonadati</taxon>
        <taxon>Bacteroidota</taxon>
        <taxon>Bacteroidia</taxon>
        <taxon>Bacteroidales</taxon>
        <taxon>Candidatus Cryptobacteroides</taxon>
    </lineage>
</organism>
<reference evidence="2" key="1">
    <citation type="submission" date="2020-10" db="EMBL/GenBank/DDBJ databases">
        <authorList>
            <person name="Gilroy R."/>
        </authorList>
    </citation>
    <scope>NUCLEOTIDE SEQUENCE</scope>
    <source>
        <strain evidence="2">G3-8215</strain>
    </source>
</reference>
<dbReference type="Proteomes" id="UP000725002">
    <property type="component" value="Unassembled WGS sequence"/>
</dbReference>
<dbReference type="InterPro" id="IPR018247">
    <property type="entry name" value="EF_Hand_1_Ca_BS"/>
</dbReference>
<dbReference type="EMBL" id="JADILV010000029">
    <property type="protein sequence ID" value="MBO8483313.1"/>
    <property type="molecule type" value="Genomic_DNA"/>
</dbReference>
<dbReference type="NCBIfam" id="TIGR04056">
    <property type="entry name" value="OMP_RagA_SusC"/>
    <property type="match status" value="1"/>
</dbReference>